<protein>
    <submittedName>
        <fullName evidence="1">Uncharacterized protein</fullName>
    </submittedName>
</protein>
<name>A0A9D4HGM8_DREPO</name>
<accession>A0A9D4HGM8</accession>
<comment type="caution">
    <text evidence="1">The sequence shown here is derived from an EMBL/GenBank/DDBJ whole genome shotgun (WGS) entry which is preliminary data.</text>
</comment>
<evidence type="ECO:0000313" key="1">
    <source>
        <dbReference type="EMBL" id="KAH3832037.1"/>
    </source>
</evidence>
<reference evidence="1" key="2">
    <citation type="submission" date="2020-11" db="EMBL/GenBank/DDBJ databases">
        <authorList>
            <person name="McCartney M.A."/>
            <person name="Auch B."/>
            <person name="Kono T."/>
            <person name="Mallez S."/>
            <person name="Becker A."/>
            <person name="Gohl D.M."/>
            <person name="Silverstein K.A.T."/>
            <person name="Koren S."/>
            <person name="Bechman K.B."/>
            <person name="Herman A."/>
            <person name="Abrahante J.E."/>
            <person name="Garbe J."/>
        </authorList>
    </citation>
    <scope>NUCLEOTIDE SEQUENCE</scope>
    <source>
        <strain evidence="1">Duluth1</strain>
        <tissue evidence="1">Whole animal</tissue>
    </source>
</reference>
<dbReference type="Proteomes" id="UP000828390">
    <property type="component" value="Unassembled WGS sequence"/>
</dbReference>
<sequence>MKPFSIHKGRLIWTTGKIDTDVCAVDTAYNARKPSHFKETRHHSSSVSVSHGKPYHHILKCKQAVRHIGHNSGHSCNVHAEGVSYYLEKSPGSEKPQSQHDPLSNGLTVPGFVASVFVMLAPTVPQVGQCCPSKTYTFGALRRPLSPSPVCRLVEKVEVYDV</sequence>
<gene>
    <name evidence="1" type="ORF">DPMN_105313</name>
</gene>
<reference evidence="1" key="1">
    <citation type="journal article" date="2019" name="bioRxiv">
        <title>The Genome of the Zebra Mussel, Dreissena polymorpha: A Resource for Invasive Species Research.</title>
        <authorList>
            <person name="McCartney M.A."/>
            <person name="Auch B."/>
            <person name="Kono T."/>
            <person name="Mallez S."/>
            <person name="Zhang Y."/>
            <person name="Obille A."/>
            <person name="Becker A."/>
            <person name="Abrahante J.E."/>
            <person name="Garbe J."/>
            <person name="Badalamenti J.P."/>
            <person name="Herman A."/>
            <person name="Mangelson H."/>
            <person name="Liachko I."/>
            <person name="Sullivan S."/>
            <person name="Sone E.D."/>
            <person name="Koren S."/>
            <person name="Silverstein K.A.T."/>
            <person name="Beckman K.B."/>
            <person name="Gohl D.M."/>
        </authorList>
    </citation>
    <scope>NUCLEOTIDE SEQUENCE</scope>
    <source>
        <strain evidence="1">Duluth1</strain>
        <tissue evidence="1">Whole animal</tissue>
    </source>
</reference>
<dbReference type="EMBL" id="JAIWYP010000004">
    <property type="protein sequence ID" value="KAH3832037.1"/>
    <property type="molecule type" value="Genomic_DNA"/>
</dbReference>
<evidence type="ECO:0000313" key="2">
    <source>
        <dbReference type="Proteomes" id="UP000828390"/>
    </source>
</evidence>
<dbReference type="AlphaFoldDB" id="A0A9D4HGM8"/>
<proteinExistence type="predicted"/>
<keyword evidence="2" id="KW-1185">Reference proteome</keyword>
<organism evidence="1 2">
    <name type="scientific">Dreissena polymorpha</name>
    <name type="common">Zebra mussel</name>
    <name type="synonym">Mytilus polymorpha</name>
    <dbReference type="NCBI Taxonomy" id="45954"/>
    <lineage>
        <taxon>Eukaryota</taxon>
        <taxon>Metazoa</taxon>
        <taxon>Spiralia</taxon>
        <taxon>Lophotrochozoa</taxon>
        <taxon>Mollusca</taxon>
        <taxon>Bivalvia</taxon>
        <taxon>Autobranchia</taxon>
        <taxon>Heteroconchia</taxon>
        <taxon>Euheterodonta</taxon>
        <taxon>Imparidentia</taxon>
        <taxon>Neoheterodontei</taxon>
        <taxon>Myida</taxon>
        <taxon>Dreissenoidea</taxon>
        <taxon>Dreissenidae</taxon>
        <taxon>Dreissena</taxon>
    </lineage>
</organism>